<dbReference type="GO" id="GO:0016787">
    <property type="term" value="F:hydrolase activity"/>
    <property type="evidence" value="ECO:0007669"/>
    <property type="project" value="UniProtKB-KW"/>
</dbReference>
<feature type="region of interest" description="Disordered" evidence="8">
    <location>
        <begin position="1"/>
        <end position="116"/>
    </location>
</feature>
<dbReference type="GO" id="GO:0003729">
    <property type="term" value="F:mRNA binding"/>
    <property type="evidence" value="ECO:0007669"/>
    <property type="project" value="InterPro"/>
</dbReference>
<evidence type="ECO:0000256" key="6">
    <source>
        <dbReference type="ARBA" id="ARBA00022884"/>
    </source>
</evidence>
<reference evidence="9 10" key="1">
    <citation type="submission" date="2019-03" db="EMBL/GenBank/DDBJ databases">
        <title>Genomic Encyclopedia of Type Strains, Phase III (KMG-III): the genomes of soil and plant-associated and newly described type strains.</title>
        <authorList>
            <person name="Whitman W."/>
        </authorList>
    </citation>
    <scope>NUCLEOTIDE SEQUENCE [LARGE SCALE GENOMIC DNA]</scope>
    <source>
        <strain evidence="9 10">VKM Ac-2573</strain>
    </source>
</reference>
<gene>
    <name evidence="9" type="ORF">EV653_7953</name>
</gene>
<evidence type="ECO:0000256" key="8">
    <source>
        <dbReference type="SAM" id="MobiDB-lite"/>
    </source>
</evidence>
<dbReference type="InterPro" id="IPR038570">
    <property type="entry name" value="HicA_sf"/>
</dbReference>
<dbReference type="Pfam" id="PF07927">
    <property type="entry name" value="HicA_toxin"/>
    <property type="match status" value="1"/>
</dbReference>
<keyword evidence="10" id="KW-1185">Reference proteome</keyword>
<evidence type="ECO:0000256" key="3">
    <source>
        <dbReference type="ARBA" id="ARBA00022722"/>
    </source>
</evidence>
<comment type="caution">
    <text evidence="9">The sequence shown here is derived from an EMBL/GenBank/DDBJ whole genome shotgun (WGS) entry which is preliminary data.</text>
</comment>
<keyword evidence="2" id="KW-1277">Toxin-antitoxin system</keyword>
<feature type="compositionally biased region" description="Basic residues" evidence="8">
    <location>
        <begin position="107"/>
        <end position="116"/>
    </location>
</feature>
<keyword evidence="5" id="KW-0378">Hydrolase</keyword>
<feature type="compositionally biased region" description="Basic and acidic residues" evidence="8">
    <location>
        <begin position="1"/>
        <end position="12"/>
    </location>
</feature>
<name>A0A4R8BJM4_9ACTN</name>
<organism evidence="9 10">
    <name type="scientific">Kribbella pratensis</name>
    <dbReference type="NCBI Taxonomy" id="2512112"/>
    <lineage>
        <taxon>Bacteria</taxon>
        <taxon>Bacillati</taxon>
        <taxon>Actinomycetota</taxon>
        <taxon>Actinomycetes</taxon>
        <taxon>Propionibacteriales</taxon>
        <taxon>Kribbellaceae</taxon>
        <taxon>Kribbella</taxon>
    </lineage>
</organism>
<evidence type="ECO:0000256" key="2">
    <source>
        <dbReference type="ARBA" id="ARBA00022649"/>
    </source>
</evidence>
<dbReference type="RefSeq" id="WP_134111410.1">
    <property type="nucleotide sequence ID" value="NZ_SODP01000005.1"/>
</dbReference>
<accession>A0A4R8BJM4</accession>
<keyword evidence="3" id="KW-0540">Nuclease</keyword>
<dbReference type="Gene3D" id="3.30.920.30">
    <property type="entry name" value="Hypothetical protein"/>
    <property type="match status" value="1"/>
</dbReference>
<keyword evidence="7" id="KW-0346">Stress response</keyword>
<feature type="compositionally biased region" description="Polar residues" evidence="8">
    <location>
        <begin position="51"/>
        <end position="62"/>
    </location>
</feature>
<dbReference type="AlphaFoldDB" id="A0A4R8BJM4"/>
<evidence type="ECO:0000256" key="5">
    <source>
        <dbReference type="ARBA" id="ARBA00022801"/>
    </source>
</evidence>
<evidence type="ECO:0000256" key="7">
    <source>
        <dbReference type="ARBA" id="ARBA00023016"/>
    </source>
</evidence>
<keyword evidence="4" id="KW-0255">Endonuclease</keyword>
<dbReference type="EMBL" id="SODP01000005">
    <property type="protein sequence ID" value="TDW54634.1"/>
    <property type="molecule type" value="Genomic_DNA"/>
</dbReference>
<evidence type="ECO:0000256" key="1">
    <source>
        <dbReference type="ARBA" id="ARBA00006620"/>
    </source>
</evidence>
<dbReference type="OrthoDB" id="3830873at2"/>
<comment type="similarity">
    <text evidence="1">Belongs to the HicA mRNA interferase family.</text>
</comment>
<evidence type="ECO:0000313" key="10">
    <source>
        <dbReference type="Proteomes" id="UP000295146"/>
    </source>
</evidence>
<dbReference type="GO" id="GO:0004519">
    <property type="term" value="F:endonuclease activity"/>
    <property type="evidence" value="ECO:0007669"/>
    <property type="project" value="UniProtKB-KW"/>
</dbReference>
<proteinExistence type="inferred from homology"/>
<sequence>MAKKRLDAEAELRAAGYRPVPGKKRGHGDHVIWQRGKRTVSVPKHDEIKTGTWSAIQRQANLNGKGEPDRQPPDQQKAMDLLNGGSPAPGSGGASGSGRRDQPVTQRHGKKRGRRR</sequence>
<keyword evidence="6" id="KW-0694">RNA-binding</keyword>
<evidence type="ECO:0000313" key="9">
    <source>
        <dbReference type="EMBL" id="TDW54634.1"/>
    </source>
</evidence>
<dbReference type="InterPro" id="IPR012933">
    <property type="entry name" value="HicA_mRNA_interferase"/>
</dbReference>
<dbReference type="Proteomes" id="UP000295146">
    <property type="component" value="Unassembled WGS sequence"/>
</dbReference>
<dbReference type="SUPFAM" id="SSF54786">
    <property type="entry name" value="YcfA/nrd intein domain"/>
    <property type="match status" value="1"/>
</dbReference>
<protein>
    <submittedName>
        <fullName evidence="9">HicA-like toxin of HicAB toxin-antitoxin system</fullName>
    </submittedName>
</protein>
<evidence type="ECO:0000256" key="4">
    <source>
        <dbReference type="ARBA" id="ARBA00022759"/>
    </source>
</evidence>